<dbReference type="PROSITE" id="PS50853">
    <property type="entry name" value="FN3"/>
    <property type="match status" value="2"/>
</dbReference>
<protein>
    <submittedName>
        <fullName evidence="8">Fibronectin type III domain-containing protein</fullName>
    </submittedName>
</protein>
<feature type="region of interest" description="Disordered" evidence="4">
    <location>
        <begin position="1444"/>
        <end position="1470"/>
    </location>
</feature>
<keyword evidence="5" id="KW-0472">Membrane</keyword>
<proteinExistence type="predicted"/>
<keyword evidence="3" id="KW-0175">Coiled coil</keyword>
<dbReference type="EMBL" id="PYAU01000001">
    <property type="protein sequence ID" value="PSL36776.1"/>
    <property type="molecule type" value="Genomic_DNA"/>
</dbReference>
<dbReference type="InterPro" id="IPR041690">
    <property type="entry name" value="Cadherin_5"/>
</dbReference>
<dbReference type="GO" id="GO:0016798">
    <property type="term" value="F:hydrolase activity, acting on glycosyl bonds"/>
    <property type="evidence" value="ECO:0007669"/>
    <property type="project" value="UniProtKB-KW"/>
</dbReference>
<evidence type="ECO:0000256" key="4">
    <source>
        <dbReference type="SAM" id="MobiDB-lite"/>
    </source>
</evidence>
<dbReference type="SUPFAM" id="SSF82171">
    <property type="entry name" value="DPP6 N-terminal domain-like"/>
    <property type="match status" value="1"/>
</dbReference>
<dbReference type="InterPro" id="IPR036116">
    <property type="entry name" value="FN3_sf"/>
</dbReference>
<keyword evidence="1" id="KW-0378">Hydrolase</keyword>
<dbReference type="Pfam" id="PF17963">
    <property type="entry name" value="Big_9"/>
    <property type="match status" value="6"/>
</dbReference>
<feature type="coiled-coil region" evidence="3">
    <location>
        <begin position="58"/>
        <end position="85"/>
    </location>
</feature>
<dbReference type="SMART" id="SM00060">
    <property type="entry name" value="FN3"/>
    <property type="match status" value="2"/>
</dbReference>
<name>A0A2P8GS30_9MICO</name>
<dbReference type="InterPro" id="IPR003961">
    <property type="entry name" value="FN3_dom"/>
</dbReference>
<evidence type="ECO:0000256" key="3">
    <source>
        <dbReference type="SAM" id="Coils"/>
    </source>
</evidence>
<dbReference type="RefSeq" id="WP_106562017.1">
    <property type="nucleotide sequence ID" value="NZ_PYAU01000001.1"/>
</dbReference>
<evidence type="ECO:0000256" key="5">
    <source>
        <dbReference type="SAM" id="Phobius"/>
    </source>
</evidence>
<feature type="region of interest" description="Disordered" evidence="4">
    <location>
        <begin position="362"/>
        <end position="382"/>
    </location>
</feature>
<feature type="region of interest" description="Disordered" evidence="4">
    <location>
        <begin position="398"/>
        <end position="420"/>
    </location>
</feature>
<evidence type="ECO:0000256" key="1">
    <source>
        <dbReference type="ARBA" id="ARBA00023295"/>
    </source>
</evidence>
<sequence>MGIATWLRGRKVTASVVAVSVLVAVPVSFAILHDGFPVTDVTLDAKDVWVTNGSELLAGRLNRQIEELDAAVQTVSNEIDILQDGETVVLHDLTGSTIEMIDPSFTTLVEQTDIPAGSSVALGATTLAVLSADGELWTTDVGSGLELSTVDVEPTLELGAGAQVAVSSSGTVFALSTEERELHTLPADGSESSTQQMPALEDVEIAAAGEEPVVFDRTGNRIVRGDGSTVDLPEQGLVLQQSSPSDDVALVATGDALMAVPLAGGDDPSVVSAKVGRASTEPDDVAAPVNLAGCWHGAWSSSSRYMAVCGDDVDRQDVEPTADGSPLMFRVNRQIIALNNLFTGDIWLVDANMRLVQNWEEVTPPEEEEGEEGDEKASRQSFEDTIAERTEVNRPPIARDDEMGVRPGRSTVLPVLDNDTDPDGDVLTVISDTGIGEKDGVLEYVDGGRALQFTPAENKTSGTISLRYTVSDGRSGGVSTASLSIRVVPYEINEPPAEQRVGATSVESGQTVSYNALTDWRDPDGDDIYLKSAASKAGDRVRFSPDGFVTVTHSSGQLGVRDIVFVVSDGTTDSTGSFALDAKPAGSMNPVGTPDFADTFVGQAVELDVLDNDVSPSGEPLALVGAEALTAGVGITPNTDTGTLSVSAGAPNSYYIKYTLSAGSKTSVGLARVDVSQIPEEVGAPIAVRDTLYLRPNEPTSLAVLNNDVSPSGSVLAVRSVEASDDASSLSIELLGQSVVRVTANEAIDQQLQFSYTLSDGLHDATTTVTVVPVAPLTKHQAPILEDDFVKVRAGDIASVPVLDNDLHPDNAVMTVDQELTKAAEQGLSFVTGDRVRYQAPSEPGVYTATYQVTDEFQQKAVANVVFTVVPADPDNNLAPTAPTLTARVFAGADVEVNVPLDGLDGDGDSVVFDGVTGAQSLGLVRSQTSDSFVYEANPTQYGTDTFPYRVKDVYGATAIGTIKIAVIERSTQDMSPIAVDDRIEVRPGRVVSVPVLANDSDPNAYTIELTDELGDVPSNVTAEVDGGTVEIEAPDEETNFAIRYTISNGHGGTDNAYVQVRVTEQARIQPPGVEDHVVEADEVVAKRTVDIDLREGASNPGGRAADLVPTVEGPNAGAVELLEDGTARVTLGDTRTAITYRLTNDVDDLSSAAFIVVPPFSDGLPPRLIEDERIVEKNQTKTWKLSEIAESPTGKDIALTKADKVTSTRSDGTPNFVNDQTVTFTPAKDYRGPASLSFEVSDGTALGVVLLTMPITVGDPEMKDEPPTFTNPTLSIEADGTPFPIDLRESAAHPNAEVLRSISFGSLGQPTGGIQASLSGSELTASAPLGVQPGTSTTIPVTLTYRDFEVTGQINIRVVASSRPLPQAYDDSAADARKNSTVTIPATANDFNPFPDQDLTITDVAVETGDARASISGGNVVIATGAPKSQDISVLYTIQDATKDPSRTSQGRATVTVTDVPDAPPAPALTASDRNIAVTVSPTPANNGSEVTGYTVTRNDGTVKTDCSPGVPCNFAGTNGTTYSFTVTATNGVGTSEPSPANSEVSYGKPGAPTNAAINKTNQYAPSTFRLSWAAPADNGGRIDRYEYQFDSQPVQSTTATTATSPRADAGEHSFYVRACGPGGCSDWSNRPSQTIENEPPPPAKIVLSEGDGYSGGGTGKHYRLVVTGFPANSSFVVECYASAGKVITSQRDINGNVYRTDGGGGWTGQTGCYDGFKGDHWVIITIGSVSAESNRVNWGA</sequence>
<dbReference type="NCBIfam" id="NF012211">
    <property type="entry name" value="tand_rpt_95"/>
    <property type="match status" value="1"/>
</dbReference>
<comment type="caution">
    <text evidence="7">The sequence shown here is derived from an EMBL/GenBank/DDBJ whole genome shotgun (WGS) entry which is preliminary data.</text>
</comment>
<organism evidence="7 9">
    <name type="scientific">Labedella gwakjiensis</name>
    <dbReference type="NCBI Taxonomy" id="390269"/>
    <lineage>
        <taxon>Bacteria</taxon>
        <taxon>Bacillati</taxon>
        <taxon>Actinomycetota</taxon>
        <taxon>Actinomycetes</taxon>
        <taxon>Micrococcales</taxon>
        <taxon>Microbacteriaceae</taxon>
        <taxon>Labedella</taxon>
    </lineage>
</organism>
<evidence type="ECO:0000313" key="10">
    <source>
        <dbReference type="Proteomes" id="UP000268291"/>
    </source>
</evidence>
<dbReference type="CDD" id="cd00063">
    <property type="entry name" value="FN3"/>
    <property type="match status" value="2"/>
</dbReference>
<reference evidence="8 10" key="2">
    <citation type="submission" date="2018-12" db="EMBL/GenBank/DDBJ databases">
        <authorList>
            <person name="hu s."/>
            <person name="Xu Y."/>
            <person name="Xu B."/>
            <person name="Li F."/>
        </authorList>
    </citation>
    <scope>NUCLEOTIDE SEQUENCE [LARGE SCALE GENOMIC DNA]</scope>
    <source>
        <strain evidence="8 10">KSW2-17</strain>
    </source>
</reference>
<feature type="domain" description="Fibronectin type-III" evidence="6">
    <location>
        <begin position="1553"/>
        <end position="1643"/>
    </location>
</feature>
<keyword evidence="10" id="KW-1185">Reference proteome</keyword>
<dbReference type="EMBL" id="RZGY01000003">
    <property type="protein sequence ID" value="RUQ84289.1"/>
    <property type="molecule type" value="Genomic_DNA"/>
</dbReference>
<dbReference type="OrthoDB" id="5241356at2"/>
<keyword evidence="2" id="KW-0119">Carbohydrate metabolism</keyword>
<dbReference type="InterPro" id="IPR013783">
    <property type="entry name" value="Ig-like_fold"/>
</dbReference>
<keyword evidence="5" id="KW-1133">Transmembrane helix</keyword>
<dbReference type="GO" id="GO:0000272">
    <property type="term" value="P:polysaccharide catabolic process"/>
    <property type="evidence" value="ECO:0007669"/>
    <property type="project" value="UniProtKB-KW"/>
</dbReference>
<evidence type="ECO:0000313" key="8">
    <source>
        <dbReference type="EMBL" id="RUQ84289.1"/>
    </source>
</evidence>
<feature type="domain" description="Fibronectin type-III" evidence="6">
    <location>
        <begin position="1462"/>
        <end position="1552"/>
    </location>
</feature>
<feature type="transmembrane region" description="Helical" evidence="5">
    <location>
        <begin position="12"/>
        <end position="32"/>
    </location>
</feature>
<keyword evidence="1" id="KW-0326">Glycosidase</keyword>
<dbReference type="SUPFAM" id="SSF49265">
    <property type="entry name" value="Fibronectin type III"/>
    <property type="match status" value="1"/>
</dbReference>
<dbReference type="Pfam" id="PF17892">
    <property type="entry name" value="Cadherin_5"/>
    <property type="match status" value="1"/>
</dbReference>
<dbReference type="Gene3D" id="2.60.40.10">
    <property type="entry name" value="Immunoglobulins"/>
    <property type="match status" value="2"/>
</dbReference>
<evidence type="ECO:0000313" key="9">
    <source>
        <dbReference type="Proteomes" id="UP000241203"/>
    </source>
</evidence>
<evidence type="ECO:0000256" key="2">
    <source>
        <dbReference type="ARBA" id="ARBA00023326"/>
    </source>
</evidence>
<accession>A0A2P8GS30</accession>
<keyword evidence="5" id="KW-0812">Transmembrane</keyword>
<evidence type="ECO:0000313" key="7">
    <source>
        <dbReference type="EMBL" id="PSL36776.1"/>
    </source>
</evidence>
<gene>
    <name evidence="7" type="ORF">CLV49_0374</name>
    <name evidence="8" type="ORF">ELQ93_15850</name>
</gene>
<feature type="compositionally biased region" description="Acidic residues" evidence="4">
    <location>
        <begin position="363"/>
        <end position="374"/>
    </location>
</feature>
<reference evidence="7 9" key="1">
    <citation type="submission" date="2018-03" db="EMBL/GenBank/DDBJ databases">
        <title>Genomic Encyclopedia of Archaeal and Bacterial Type Strains, Phase II (KMG-II): from individual species to whole genera.</title>
        <authorList>
            <person name="Goeker M."/>
        </authorList>
    </citation>
    <scope>NUCLEOTIDE SEQUENCE [LARGE SCALE GENOMIC DNA]</scope>
    <source>
        <strain evidence="7 9">DSM 21548</strain>
    </source>
</reference>
<evidence type="ECO:0000259" key="6">
    <source>
        <dbReference type="PROSITE" id="PS50853"/>
    </source>
</evidence>
<dbReference type="Proteomes" id="UP000268291">
    <property type="component" value="Unassembled WGS sequence"/>
</dbReference>
<dbReference type="Proteomes" id="UP000241203">
    <property type="component" value="Unassembled WGS sequence"/>
</dbReference>
<keyword evidence="2" id="KW-0624">Polysaccharide degradation</keyword>